<gene>
    <name evidence="1" type="ORF">C41B8_13515</name>
</gene>
<evidence type="ECO:0000313" key="1">
    <source>
        <dbReference type="EMBL" id="KEZ76757.1"/>
    </source>
</evidence>
<reference evidence="1 2" key="1">
    <citation type="submission" date="2013-03" db="EMBL/GenBank/DDBJ databases">
        <title>Salinisphaera hydrothermalis C41B8 Genome Sequencing.</title>
        <authorList>
            <person name="Li C."/>
            <person name="Lai Q."/>
            <person name="Shao Z."/>
        </authorList>
    </citation>
    <scope>NUCLEOTIDE SEQUENCE [LARGE SCALE GENOMIC DNA]</scope>
    <source>
        <strain evidence="1 2">C41B8</strain>
    </source>
</reference>
<dbReference type="EMBL" id="APNK01000023">
    <property type="protein sequence ID" value="KEZ76757.1"/>
    <property type="molecule type" value="Genomic_DNA"/>
</dbReference>
<name>A0A084IJ73_SALHC</name>
<keyword evidence="2" id="KW-1185">Reference proteome</keyword>
<dbReference type="Pfam" id="PF14903">
    <property type="entry name" value="WG_beta_rep"/>
    <property type="match status" value="4"/>
</dbReference>
<dbReference type="SUPFAM" id="SSF69360">
    <property type="entry name" value="Cell wall binding repeat"/>
    <property type="match status" value="1"/>
</dbReference>
<dbReference type="Proteomes" id="UP000028302">
    <property type="component" value="Unassembled WGS sequence"/>
</dbReference>
<accession>A0A084IJ73</accession>
<dbReference type="PANTHER" id="PTHR37841:SF1">
    <property type="entry name" value="DUF3298 DOMAIN-CONTAINING PROTEIN"/>
    <property type="match status" value="1"/>
</dbReference>
<evidence type="ECO:0000313" key="2">
    <source>
        <dbReference type="Proteomes" id="UP000028302"/>
    </source>
</evidence>
<sequence length="402" mass="44730">MAPRAGLYEINAFSEGRARVGGNLYEENLSGFGFLDPRGQYVVKPQYDKAGNFHDGRAAVARQEVHDKVVEKWGYVDRNGKTVIDLQYARAHAFSDGLAAVETQDGDWQFIDRSGRHVLDVDSRWYGVDADNPNLHHPLGDFHDGWLLIVDERGGNNFVDRDGHKLRDEPYPAAERFSDGLAVVSIHATTDPGPKGDNALSRIYNNLPGPAPKTYEWAVIDTQGRVRFRVPDDIDRLGPFINGRARFYRNGKWGVLDDKGQVIIPARYEHKPRGYGRDVMLFAVDGKRSNNSDGYIETFDRDGHLIARIPFVDDQGRFMIDGKHRFHEGLLGVELASGLGGDKPFKSLGWGFIDAHGNVVVDPQFDWVSDFDGGHAFVSPKDTGTVGIIRNPVDAPQSANDS</sequence>
<dbReference type="eggNOG" id="COG5263">
    <property type="taxonomic scope" value="Bacteria"/>
</dbReference>
<dbReference type="RefSeq" id="WP_037339232.1">
    <property type="nucleotide sequence ID" value="NZ_APNK01000023.1"/>
</dbReference>
<protein>
    <submittedName>
        <fullName evidence="1">Kwg repeat protein</fullName>
    </submittedName>
</protein>
<organism evidence="1 2">
    <name type="scientific">Salinisphaera hydrothermalis (strain C41B8)</name>
    <dbReference type="NCBI Taxonomy" id="1304275"/>
    <lineage>
        <taxon>Bacteria</taxon>
        <taxon>Pseudomonadati</taxon>
        <taxon>Pseudomonadota</taxon>
        <taxon>Gammaproteobacteria</taxon>
        <taxon>Salinisphaerales</taxon>
        <taxon>Salinisphaeraceae</taxon>
        <taxon>Salinisphaera</taxon>
    </lineage>
</organism>
<comment type="caution">
    <text evidence="1">The sequence shown here is derived from an EMBL/GenBank/DDBJ whole genome shotgun (WGS) entry which is preliminary data.</text>
</comment>
<proteinExistence type="predicted"/>
<dbReference type="STRING" id="1304275.C41B8_13515"/>
<dbReference type="AlphaFoldDB" id="A0A084IJ73"/>
<dbReference type="PANTHER" id="PTHR37841">
    <property type="entry name" value="GLR2918 PROTEIN"/>
    <property type="match status" value="1"/>
</dbReference>
<dbReference type="InterPro" id="IPR032774">
    <property type="entry name" value="WG_beta_rep"/>
</dbReference>